<gene>
    <name evidence="3" type="ORF">BAU06_03805</name>
</gene>
<dbReference type="InterPro" id="IPR019468">
    <property type="entry name" value="AdenyloSucc_lyase_C"/>
</dbReference>
<dbReference type="PANTHER" id="PTHR43172:SF2">
    <property type="entry name" value="ADENYLOSUCCINATE LYASE C-TERMINAL DOMAIN-CONTAINING PROTEIN"/>
    <property type="match status" value="1"/>
</dbReference>
<dbReference type="Proteomes" id="UP000091897">
    <property type="component" value="Chromosome"/>
</dbReference>
<sequence length="463" mass="48673">MLSIRAMFSTDAMRALWTDASVYAAMLRFEAALAHTQAGLGMIPPAAAESIQAVCARPQAFDWAAISAEARKAGTAAIPFIKALKQEVARLAPAHAACVHYGSTSQDVCETALALQTRAALRLVHAQLLDLGDALAALAAAHRRTPMLARTLMQPAAPVSFGWKAAGWLDALARCAAALRDAGEASRVIQFGGSNGACSALGPQGQDLAAGVAAMLGLRATAIAWQSARDRLARLGNELALCCAMLGKIGRDISLLMQSEVGEAFEPEGAGRGGSSAMPHKRNPMASMHMIDAALRAPPLALALVSDMNAEQERGLGSWPNALPLLADLFMLLDNSLSMAVETLRGLRVSPAAMRANLARQHGVIHSESLGMLLGRELGADTGRRIVDALCRQALETGVDLDELVLRHPEVNGRISAARIAQACSVERCLDAADTQCAAVLAQWSVRRADLRAHTLGADDSLP</sequence>
<dbReference type="SUPFAM" id="SSF48557">
    <property type="entry name" value="L-aspartase-like"/>
    <property type="match status" value="1"/>
</dbReference>
<feature type="domain" description="Adenylosuccinate lyase C-terminal" evidence="2">
    <location>
        <begin position="362"/>
        <end position="441"/>
    </location>
</feature>
<dbReference type="InterPro" id="IPR022761">
    <property type="entry name" value="Fumarate_lyase_N"/>
</dbReference>
<name>A0ABN4R2U1_9BORD</name>
<dbReference type="SMART" id="SM00998">
    <property type="entry name" value="ADSL_C"/>
    <property type="match status" value="1"/>
</dbReference>
<dbReference type="Pfam" id="PF00206">
    <property type="entry name" value="Lyase_1"/>
    <property type="match status" value="1"/>
</dbReference>
<dbReference type="EMBL" id="CP016170">
    <property type="protein sequence ID" value="ANN65536.1"/>
    <property type="molecule type" value="Genomic_DNA"/>
</dbReference>
<dbReference type="InterPro" id="IPR020557">
    <property type="entry name" value="Fumarate_lyase_CS"/>
</dbReference>
<evidence type="ECO:0000313" key="3">
    <source>
        <dbReference type="EMBL" id="ANN65536.1"/>
    </source>
</evidence>
<dbReference type="PRINTS" id="PR00149">
    <property type="entry name" value="FUMRATELYASE"/>
</dbReference>
<dbReference type="InterPro" id="IPR000362">
    <property type="entry name" value="Fumarate_lyase_fam"/>
</dbReference>
<dbReference type="PANTHER" id="PTHR43172">
    <property type="entry name" value="ADENYLOSUCCINATE LYASE"/>
    <property type="match status" value="1"/>
</dbReference>
<dbReference type="PROSITE" id="PS00163">
    <property type="entry name" value="FUMARATE_LYASES"/>
    <property type="match status" value="1"/>
</dbReference>
<evidence type="ECO:0000256" key="1">
    <source>
        <dbReference type="ARBA" id="ARBA00034772"/>
    </source>
</evidence>
<organism evidence="3 4">
    <name type="scientific">Bordetella bronchialis</name>
    <dbReference type="NCBI Taxonomy" id="463025"/>
    <lineage>
        <taxon>Bacteria</taxon>
        <taxon>Pseudomonadati</taxon>
        <taxon>Pseudomonadota</taxon>
        <taxon>Betaproteobacteria</taxon>
        <taxon>Burkholderiales</taxon>
        <taxon>Alcaligenaceae</taxon>
        <taxon>Bordetella</taxon>
    </lineage>
</organism>
<dbReference type="Gene3D" id="1.10.40.30">
    <property type="entry name" value="Fumarase/aspartase (C-terminal domain)"/>
    <property type="match status" value="1"/>
</dbReference>
<evidence type="ECO:0000259" key="2">
    <source>
        <dbReference type="SMART" id="SM00998"/>
    </source>
</evidence>
<reference evidence="3 4" key="1">
    <citation type="submission" date="2016-06" db="EMBL/GenBank/DDBJ databases">
        <title>Complete genome sequences of Bordetella bronchialis and Bordetella flabilis.</title>
        <authorList>
            <person name="LiPuma J.J."/>
            <person name="Spilker T."/>
        </authorList>
    </citation>
    <scope>NUCLEOTIDE SEQUENCE [LARGE SCALE GENOMIC DNA]</scope>
    <source>
        <strain evidence="3 4">AU3182</strain>
    </source>
</reference>
<dbReference type="Gene3D" id="1.20.200.10">
    <property type="entry name" value="Fumarase/aspartase (Central domain)"/>
    <property type="match status" value="1"/>
</dbReference>
<evidence type="ECO:0000313" key="4">
    <source>
        <dbReference type="Proteomes" id="UP000091897"/>
    </source>
</evidence>
<dbReference type="InterPro" id="IPR008948">
    <property type="entry name" value="L-Aspartase-like"/>
</dbReference>
<accession>A0ABN4R2U1</accession>
<keyword evidence="4" id="KW-1185">Reference proteome</keyword>
<comment type="similarity">
    <text evidence="1">Belongs to the class-II fumarase/aspartase family.</text>
</comment>
<protein>
    <recommendedName>
        <fullName evidence="2">Adenylosuccinate lyase C-terminal domain-containing protein</fullName>
    </recommendedName>
</protein>
<proteinExistence type="inferred from homology"/>